<gene>
    <name evidence="2" type="ORF">NE237_008460</name>
</gene>
<keyword evidence="3" id="KW-1185">Reference proteome</keyword>
<accession>A0A9Q0QZC3</accession>
<organism evidence="2 3">
    <name type="scientific">Protea cynaroides</name>
    <dbReference type="NCBI Taxonomy" id="273540"/>
    <lineage>
        <taxon>Eukaryota</taxon>
        <taxon>Viridiplantae</taxon>
        <taxon>Streptophyta</taxon>
        <taxon>Embryophyta</taxon>
        <taxon>Tracheophyta</taxon>
        <taxon>Spermatophyta</taxon>
        <taxon>Magnoliopsida</taxon>
        <taxon>Proteales</taxon>
        <taxon>Proteaceae</taxon>
        <taxon>Protea</taxon>
    </lineage>
</organism>
<name>A0A9Q0QZC3_9MAGN</name>
<reference evidence="2" key="1">
    <citation type="journal article" date="2023" name="Plant J.">
        <title>The genome of the king protea, Protea cynaroides.</title>
        <authorList>
            <person name="Chang J."/>
            <person name="Duong T.A."/>
            <person name="Schoeman C."/>
            <person name="Ma X."/>
            <person name="Roodt D."/>
            <person name="Barker N."/>
            <person name="Li Z."/>
            <person name="Van de Peer Y."/>
            <person name="Mizrachi E."/>
        </authorList>
    </citation>
    <scope>NUCLEOTIDE SEQUENCE</scope>
    <source>
        <tissue evidence="2">Young leaves</tissue>
    </source>
</reference>
<feature type="transmembrane region" description="Helical" evidence="1">
    <location>
        <begin position="70"/>
        <end position="91"/>
    </location>
</feature>
<evidence type="ECO:0000313" key="2">
    <source>
        <dbReference type="EMBL" id="KAJ4977680.1"/>
    </source>
</evidence>
<dbReference type="AlphaFoldDB" id="A0A9Q0QZC3"/>
<keyword evidence="1" id="KW-0812">Transmembrane</keyword>
<sequence length="172" mass="19106">MVAREIVCHHRFPGQVEGPELFIIAQFGRTKQRLSLIEDCRFNILGFLHLGRGILRIKDFTISMPQLRNAIVATGLVAFAAAGLAFPFFFVKSKSKPIIDSSKPLPPQATFRGPYINTGSRDIGPDHGTYPKGGKQVQERRLHPIPCFTKQELTIRPNKQGIACGVLQNLIS</sequence>
<keyword evidence="1" id="KW-0472">Membrane</keyword>
<dbReference type="EMBL" id="JAMYWD010000002">
    <property type="protein sequence ID" value="KAJ4977680.1"/>
    <property type="molecule type" value="Genomic_DNA"/>
</dbReference>
<evidence type="ECO:0000313" key="3">
    <source>
        <dbReference type="Proteomes" id="UP001141806"/>
    </source>
</evidence>
<proteinExistence type="predicted"/>
<dbReference type="OrthoDB" id="1911461at2759"/>
<dbReference type="PANTHER" id="PTHR36070:SF1">
    <property type="entry name" value="OS04G0165500 PROTEIN"/>
    <property type="match status" value="1"/>
</dbReference>
<evidence type="ECO:0000256" key="1">
    <source>
        <dbReference type="SAM" id="Phobius"/>
    </source>
</evidence>
<comment type="caution">
    <text evidence="2">The sequence shown here is derived from an EMBL/GenBank/DDBJ whole genome shotgun (WGS) entry which is preliminary data.</text>
</comment>
<dbReference type="Proteomes" id="UP001141806">
    <property type="component" value="Unassembled WGS sequence"/>
</dbReference>
<protein>
    <submittedName>
        <fullName evidence="2">Uncharacterized protein</fullName>
    </submittedName>
</protein>
<dbReference type="PANTHER" id="PTHR36070">
    <property type="entry name" value="OSJNBA0019G23.7 PROTEIN"/>
    <property type="match status" value="1"/>
</dbReference>
<keyword evidence="1" id="KW-1133">Transmembrane helix</keyword>